<sequence length="179" mass="20717">MFLALTDAYRLVRSRFRSRVDPFATLASPMRVWPHHLDALIHMNNGTYLTLATFARWEFVIRSGYGDIFRRLGWYGVIAGQVVRYRRGLRLWQRFAVETRFLGLDGPNIVFEHRFVRGGEVVARVIACIRMLDRRGGTVRREDLLAAVPDPRITDVPEWAARWTAVARMPMTEADVLVD</sequence>
<dbReference type="EMBL" id="JAVDYC010000001">
    <property type="protein sequence ID" value="MDR7328312.1"/>
    <property type="molecule type" value="Genomic_DNA"/>
</dbReference>
<proteinExistence type="predicted"/>
<name>A0AAE3ZYR1_9ACTN</name>
<reference evidence="1 2" key="1">
    <citation type="submission" date="2023-07" db="EMBL/GenBank/DDBJ databases">
        <title>Sequencing the genomes of 1000 actinobacteria strains.</title>
        <authorList>
            <person name="Klenk H.-P."/>
        </authorList>
    </citation>
    <scope>NUCLEOTIDE SEQUENCE [LARGE SCALE GENOMIC DNA]</scope>
    <source>
        <strain evidence="1 2">DSM 44711</strain>
    </source>
</reference>
<organism evidence="1 2">
    <name type="scientific">Catenuloplanes niger</name>
    <dbReference type="NCBI Taxonomy" id="587534"/>
    <lineage>
        <taxon>Bacteria</taxon>
        <taxon>Bacillati</taxon>
        <taxon>Actinomycetota</taxon>
        <taxon>Actinomycetes</taxon>
        <taxon>Micromonosporales</taxon>
        <taxon>Micromonosporaceae</taxon>
        <taxon>Catenuloplanes</taxon>
    </lineage>
</organism>
<dbReference type="PANTHER" id="PTHR12475:SF4">
    <property type="entry name" value="PROTEIN THEM6"/>
    <property type="match status" value="1"/>
</dbReference>
<comment type="caution">
    <text evidence="1">The sequence shown here is derived from an EMBL/GenBank/DDBJ whole genome shotgun (WGS) entry which is preliminary data.</text>
</comment>
<evidence type="ECO:0000313" key="2">
    <source>
        <dbReference type="Proteomes" id="UP001183629"/>
    </source>
</evidence>
<dbReference type="PANTHER" id="PTHR12475">
    <property type="match status" value="1"/>
</dbReference>
<accession>A0AAE3ZYR1</accession>
<dbReference type="Gene3D" id="3.10.129.10">
    <property type="entry name" value="Hotdog Thioesterase"/>
    <property type="match status" value="1"/>
</dbReference>
<keyword evidence="2" id="KW-1185">Reference proteome</keyword>
<protein>
    <submittedName>
        <fullName evidence="1">Acyl-CoA thioesterase FadM</fullName>
    </submittedName>
</protein>
<dbReference type="RefSeq" id="WP_310429401.1">
    <property type="nucleotide sequence ID" value="NZ_JAVDYC010000001.1"/>
</dbReference>
<evidence type="ECO:0000313" key="1">
    <source>
        <dbReference type="EMBL" id="MDR7328312.1"/>
    </source>
</evidence>
<dbReference type="InterPro" id="IPR029069">
    <property type="entry name" value="HotDog_dom_sf"/>
</dbReference>
<dbReference type="InterPro" id="IPR051490">
    <property type="entry name" value="THEM6_lcsJ_thioesterase"/>
</dbReference>
<dbReference type="SUPFAM" id="SSF54637">
    <property type="entry name" value="Thioesterase/thiol ester dehydrase-isomerase"/>
    <property type="match status" value="1"/>
</dbReference>
<dbReference type="Proteomes" id="UP001183629">
    <property type="component" value="Unassembled WGS sequence"/>
</dbReference>
<dbReference type="CDD" id="cd00586">
    <property type="entry name" value="4HBT"/>
    <property type="match status" value="1"/>
</dbReference>
<gene>
    <name evidence="1" type="ORF">J2S44_008562</name>
</gene>
<dbReference type="Pfam" id="PF13279">
    <property type="entry name" value="4HBT_2"/>
    <property type="match status" value="1"/>
</dbReference>
<dbReference type="AlphaFoldDB" id="A0AAE3ZYR1"/>